<evidence type="ECO:0000313" key="2">
    <source>
        <dbReference type="Proteomes" id="UP000193224"/>
    </source>
</evidence>
<dbReference type="Proteomes" id="UP000193224">
    <property type="component" value="Unassembled WGS sequence"/>
</dbReference>
<protein>
    <submittedName>
        <fullName evidence="1">Uncharacterized protein</fullName>
    </submittedName>
</protein>
<sequence length="51" mass="5379">MINCISIAVTDPGADAPAERQGANVAYFGTSICDLNANRIEATNLPRKDLS</sequence>
<dbReference type="EMBL" id="FWXB01000001">
    <property type="protein sequence ID" value="SMC10340.1"/>
    <property type="molecule type" value="Genomic_DNA"/>
</dbReference>
<keyword evidence="2" id="KW-1185">Reference proteome</keyword>
<proteinExistence type="predicted"/>
<name>A0A1X7BLA6_9RHOB</name>
<dbReference type="AlphaFoldDB" id="A0A1X7BLA6"/>
<reference evidence="1 2" key="1">
    <citation type="submission" date="2017-03" db="EMBL/GenBank/DDBJ databases">
        <authorList>
            <person name="Afonso C.L."/>
            <person name="Miller P.J."/>
            <person name="Scott M.A."/>
            <person name="Spackman E."/>
            <person name="Goraichik I."/>
            <person name="Dimitrov K.M."/>
            <person name="Suarez D.L."/>
            <person name="Swayne D.E."/>
        </authorList>
    </citation>
    <scope>NUCLEOTIDE SEQUENCE [LARGE SCALE GENOMIC DNA]</scope>
    <source>
        <strain evidence="1 2">CECT 7745</strain>
    </source>
</reference>
<accession>A0A1X7BLA6</accession>
<evidence type="ECO:0000313" key="1">
    <source>
        <dbReference type="EMBL" id="SMC10340.1"/>
    </source>
</evidence>
<organism evidence="1 2">
    <name type="scientific">Roseovarius aestuarii</name>
    <dbReference type="NCBI Taxonomy" id="475083"/>
    <lineage>
        <taxon>Bacteria</taxon>
        <taxon>Pseudomonadati</taxon>
        <taxon>Pseudomonadota</taxon>
        <taxon>Alphaproteobacteria</taxon>
        <taxon>Rhodobacterales</taxon>
        <taxon>Roseobacteraceae</taxon>
        <taxon>Roseovarius</taxon>
    </lineage>
</organism>
<gene>
    <name evidence="1" type="ORF">ROA7745_00146</name>
</gene>